<keyword evidence="1" id="KW-0472">Membrane</keyword>
<feature type="domain" description="Acyltransferase 3" evidence="2">
    <location>
        <begin position="2"/>
        <end position="307"/>
    </location>
</feature>
<keyword evidence="1" id="KW-1133">Transmembrane helix</keyword>
<sequence length="337" mass="38138">MSIIAVCYMHVVTGIPGASQTGWHWLNDFMDPIRMPMFFLVSGLFAHRVIERTLGDLWFRRLWFLLVPYLVFSPFAASIRLIIDDKFSVPNLLRAIIVGDPGTWFLYVLIIFNILACLTRRLPPLAAVALSVVPALVVALTQMAAYNEITHITQYLPAFFLGLHFRTVFLHLARLAKDPRVIIAFVVLYVGWEWVYGLVADIVNPDGWTEVERSVMSVMGLVRTVTAVPMGILVAVWISRIPGVRQVFSAIGRNTLPIYVSHQIALFLVNSHLLPWMAETNSDAFGFVMELHPRVIIGLLTCALSGYIFYRLGKVPRARWILYPPPLPRRHRTAATD</sequence>
<feature type="transmembrane region" description="Helical" evidence="1">
    <location>
        <begin position="62"/>
        <end position="83"/>
    </location>
</feature>
<keyword evidence="1" id="KW-0812">Transmembrane</keyword>
<dbReference type="AlphaFoldDB" id="A0A9D1UN60"/>
<feature type="transmembrane region" description="Helical" evidence="1">
    <location>
        <begin position="95"/>
        <end position="118"/>
    </location>
</feature>
<keyword evidence="3" id="KW-0808">Transferase</keyword>
<organism evidence="3 4">
    <name type="scientific">Candidatus Corynebacterium avicola</name>
    <dbReference type="NCBI Taxonomy" id="2838527"/>
    <lineage>
        <taxon>Bacteria</taxon>
        <taxon>Bacillati</taxon>
        <taxon>Actinomycetota</taxon>
        <taxon>Actinomycetes</taxon>
        <taxon>Mycobacteriales</taxon>
        <taxon>Corynebacteriaceae</taxon>
        <taxon>Corynebacterium</taxon>
    </lineage>
</organism>
<feature type="transmembrane region" description="Helical" evidence="1">
    <location>
        <begin position="291"/>
        <end position="310"/>
    </location>
</feature>
<accession>A0A9D1UN60</accession>
<comment type="caution">
    <text evidence="3">The sequence shown here is derived from an EMBL/GenBank/DDBJ whole genome shotgun (WGS) entry which is preliminary data.</text>
</comment>
<reference evidence="3" key="1">
    <citation type="journal article" date="2021" name="PeerJ">
        <title>Extensive microbial diversity within the chicken gut microbiome revealed by metagenomics and culture.</title>
        <authorList>
            <person name="Gilroy R."/>
            <person name="Ravi A."/>
            <person name="Getino M."/>
            <person name="Pursley I."/>
            <person name="Horton D.L."/>
            <person name="Alikhan N.F."/>
            <person name="Baker D."/>
            <person name="Gharbi K."/>
            <person name="Hall N."/>
            <person name="Watson M."/>
            <person name="Adriaenssens E.M."/>
            <person name="Foster-Nyarko E."/>
            <person name="Jarju S."/>
            <person name="Secka A."/>
            <person name="Antonio M."/>
            <person name="Oren A."/>
            <person name="Chaudhuri R.R."/>
            <person name="La Ragione R."/>
            <person name="Hildebrand F."/>
            <person name="Pallen M.J."/>
        </authorList>
    </citation>
    <scope>NUCLEOTIDE SEQUENCE</scope>
    <source>
        <strain evidence="3">CHK32-1732</strain>
    </source>
</reference>
<dbReference type="PANTHER" id="PTHR37312:SF1">
    <property type="entry name" value="MEMBRANE-BOUND ACYLTRANSFERASE YKRP-RELATED"/>
    <property type="match status" value="1"/>
</dbReference>
<dbReference type="Pfam" id="PF01757">
    <property type="entry name" value="Acyl_transf_3"/>
    <property type="match status" value="1"/>
</dbReference>
<dbReference type="InterPro" id="IPR052734">
    <property type="entry name" value="Nod_factor_acetyltransferase"/>
</dbReference>
<keyword evidence="3" id="KW-0012">Acyltransferase</keyword>
<dbReference type="EMBL" id="DXGC01000118">
    <property type="protein sequence ID" value="HIW92716.1"/>
    <property type="molecule type" value="Genomic_DNA"/>
</dbReference>
<gene>
    <name evidence="3" type="ORF">H9870_13770</name>
</gene>
<name>A0A9D1UN60_9CORY</name>
<reference evidence="3" key="2">
    <citation type="submission" date="2021-04" db="EMBL/GenBank/DDBJ databases">
        <authorList>
            <person name="Gilroy R."/>
        </authorList>
    </citation>
    <scope>NUCLEOTIDE SEQUENCE</scope>
    <source>
        <strain evidence="3">CHK32-1732</strain>
    </source>
</reference>
<feature type="transmembrane region" description="Helical" evidence="1">
    <location>
        <begin position="152"/>
        <end position="169"/>
    </location>
</feature>
<feature type="transmembrane region" description="Helical" evidence="1">
    <location>
        <begin position="250"/>
        <end position="271"/>
    </location>
</feature>
<evidence type="ECO:0000313" key="3">
    <source>
        <dbReference type="EMBL" id="HIW92716.1"/>
    </source>
</evidence>
<feature type="transmembrane region" description="Helical" evidence="1">
    <location>
        <begin position="215"/>
        <end position="238"/>
    </location>
</feature>
<dbReference type="Proteomes" id="UP000824190">
    <property type="component" value="Unassembled WGS sequence"/>
</dbReference>
<protein>
    <submittedName>
        <fullName evidence="3">Acyltransferase family protein</fullName>
    </submittedName>
</protein>
<evidence type="ECO:0000256" key="1">
    <source>
        <dbReference type="SAM" id="Phobius"/>
    </source>
</evidence>
<feature type="transmembrane region" description="Helical" evidence="1">
    <location>
        <begin position="125"/>
        <end position="146"/>
    </location>
</feature>
<feature type="transmembrane region" description="Helical" evidence="1">
    <location>
        <begin position="33"/>
        <end position="50"/>
    </location>
</feature>
<evidence type="ECO:0000313" key="4">
    <source>
        <dbReference type="Proteomes" id="UP000824190"/>
    </source>
</evidence>
<evidence type="ECO:0000259" key="2">
    <source>
        <dbReference type="Pfam" id="PF01757"/>
    </source>
</evidence>
<dbReference type="PANTHER" id="PTHR37312">
    <property type="entry name" value="MEMBRANE-BOUND ACYLTRANSFERASE YKRP-RELATED"/>
    <property type="match status" value="1"/>
</dbReference>
<dbReference type="GO" id="GO:0016747">
    <property type="term" value="F:acyltransferase activity, transferring groups other than amino-acyl groups"/>
    <property type="evidence" value="ECO:0007669"/>
    <property type="project" value="InterPro"/>
</dbReference>
<feature type="transmembrane region" description="Helical" evidence="1">
    <location>
        <begin position="181"/>
        <end position="203"/>
    </location>
</feature>
<dbReference type="InterPro" id="IPR002656">
    <property type="entry name" value="Acyl_transf_3_dom"/>
</dbReference>
<proteinExistence type="predicted"/>